<evidence type="ECO:0000313" key="2">
    <source>
        <dbReference type="Proteomes" id="UP000634530"/>
    </source>
</evidence>
<keyword evidence="2" id="KW-1185">Reference proteome</keyword>
<name>A0A9E6PQ11_9PSED</name>
<dbReference type="EMBL" id="CP077093">
    <property type="protein sequence ID" value="QXI30591.1"/>
    <property type="molecule type" value="Genomic_DNA"/>
</dbReference>
<reference evidence="1 2" key="1">
    <citation type="journal article" date="2020" name="Microorganisms">
        <title>Reliable Identification of Environmental Pseudomonas Isolates Using the rpoD Gene.</title>
        <authorList>
            <consortium name="The Broad Institute Genome Sequencing Platform"/>
            <person name="Girard L."/>
            <person name="Lood C."/>
            <person name="Rokni-Zadeh H."/>
            <person name="van Noort V."/>
            <person name="Lavigne R."/>
            <person name="De Mot R."/>
        </authorList>
    </citation>
    <scope>NUCLEOTIDE SEQUENCE [LARGE SCALE GENOMIC DNA]</scope>
    <source>
        <strain evidence="1 2">RW8P3</strain>
    </source>
</reference>
<protein>
    <submittedName>
        <fullName evidence="1">Uncharacterized protein</fullName>
    </submittedName>
</protein>
<dbReference type="AlphaFoldDB" id="A0A9E6PQ11"/>
<evidence type="ECO:0000313" key="1">
    <source>
        <dbReference type="EMBL" id="QXI30591.1"/>
    </source>
</evidence>
<sequence>MTASELLDLPPPLFADSTYSCNPVSTPPCQEPRVDAVHITGEGSTFYVLSAPEQRRLLEAIQVVESLMKEFQKIIQSPPQQARSCSAGGCWPGEETCDCEACQKQAWARKAEKAGLLSLHQARVQAEEVGLTANDDIQGRISELTQRRKQFLELCGVFSSKTTCTISEKIIETIDTERAALKSQLDAAQKSASLIATDTLPDPALGAKVISGKSVTRVHGNNGVTEVIVLSKPDRRYYISRSAADGLRESMSVEVGRQPVSKPLDSAGLKARAGTLVGDIKKEIGKRIKADLAKPLGNLEGRLKSWVFPKDSAINALHEEFDWTSDDSDEARYAVSTEAHFLRFAAQASVGFSGFDPKQGTVSLGLKGQASFSLAEGKITFSHFMPSQGGRDLFIAYKNAAGKRDYLRCGALRLRGSVELSCFSGITAAGSATTEVKWKEAPSGASALLLSPELESRGGKVQIRGSGLLGGQFGGSLTGALEWMMPELQHRPDAPWAPLVEVRAEGNMAYGVGGERDFQVVLDKQRLYLHFKGQVVFGPGAGGGFGTLVDFEKAAELVGVIYQALSEVDFRYLFGIDGDAFELFYQGVSRLLSEPRRTLSDLIGQGPTVLKDWWTGRLKNIASVGQLADRILNDEPLLLGTQRIPLSRLPPEVLGPALYMLSEYYLLSPRDNTEKAIIHLLRQVSSWRQFYLVLERMHPTANVVKAVDSIDRIRSYLSGQQQEEFSDFIKHLGEHADEAQPGQPLPKWQPWQPLYVNGKFEELMAAREYWEANRYV</sequence>
<proteinExistence type="predicted"/>
<gene>
    <name evidence="1" type="ORF">HU752_011860</name>
</gene>
<dbReference type="Proteomes" id="UP000634530">
    <property type="component" value="Chromosome"/>
</dbReference>
<dbReference type="KEGG" id="pvw:HU752_011860"/>
<dbReference type="RefSeq" id="WP_186680482.1">
    <property type="nucleotide sequence ID" value="NZ_CP077093.1"/>
</dbReference>
<organism evidence="1 2">
    <name type="scientific">Pseudomonas vanderleydeniana</name>
    <dbReference type="NCBI Taxonomy" id="2745495"/>
    <lineage>
        <taxon>Bacteria</taxon>
        <taxon>Pseudomonadati</taxon>
        <taxon>Pseudomonadota</taxon>
        <taxon>Gammaproteobacteria</taxon>
        <taxon>Pseudomonadales</taxon>
        <taxon>Pseudomonadaceae</taxon>
        <taxon>Pseudomonas</taxon>
    </lineage>
</organism>
<accession>A0A9E6PQ11</accession>
<reference evidence="1 2" key="2">
    <citation type="journal article" date="2021" name="Microorganisms">
        <title>The Ever-Expanding Pseudomonas Genus: Description of 43 New Species and Partition of the Pseudomonas putida Group.</title>
        <authorList>
            <person name="Girard L."/>
            <person name="Lood C."/>
            <person name="Hofte M."/>
            <person name="Vandamme P."/>
            <person name="Rokni-Zadeh H."/>
            <person name="van Noort V."/>
            <person name="Lavigne R."/>
            <person name="De Mot R."/>
        </authorList>
    </citation>
    <scope>NUCLEOTIDE SEQUENCE [LARGE SCALE GENOMIC DNA]</scope>
    <source>
        <strain evidence="1 2">RW8P3</strain>
    </source>
</reference>